<dbReference type="InterPro" id="IPR013325">
    <property type="entry name" value="RNA_pol_sigma_r2"/>
</dbReference>
<keyword evidence="4" id="KW-0804">Transcription</keyword>
<dbReference type="EMBL" id="JXLP01000035">
    <property type="protein sequence ID" value="KIL72364.1"/>
    <property type="molecule type" value="Genomic_DNA"/>
</dbReference>
<evidence type="ECO:0000259" key="5">
    <source>
        <dbReference type="Pfam" id="PF04542"/>
    </source>
</evidence>
<evidence type="ECO:0000256" key="1">
    <source>
        <dbReference type="ARBA" id="ARBA00023015"/>
    </source>
</evidence>
<evidence type="ECO:0000313" key="7">
    <source>
        <dbReference type="Proteomes" id="UP000031982"/>
    </source>
</evidence>
<dbReference type="RefSeq" id="WP_041114654.1">
    <property type="nucleotide sequence ID" value="NZ_JARTHD010000051.1"/>
</dbReference>
<keyword evidence="7" id="KW-1185">Reference proteome</keyword>
<organism evidence="6 7">
    <name type="scientific">Bacillus badius</name>
    <dbReference type="NCBI Taxonomy" id="1455"/>
    <lineage>
        <taxon>Bacteria</taxon>
        <taxon>Bacillati</taxon>
        <taxon>Bacillota</taxon>
        <taxon>Bacilli</taxon>
        <taxon>Bacillales</taxon>
        <taxon>Bacillaceae</taxon>
        <taxon>Pseudobacillus</taxon>
    </lineage>
</organism>
<keyword evidence="3" id="KW-0238">DNA-binding</keyword>
<protein>
    <submittedName>
        <fullName evidence="6">RNA polymerase sigma factor</fullName>
    </submittedName>
</protein>
<dbReference type="SUPFAM" id="SSF88946">
    <property type="entry name" value="Sigma2 domain of RNA polymerase sigma factors"/>
    <property type="match status" value="1"/>
</dbReference>
<proteinExistence type="predicted"/>
<dbReference type="InterPro" id="IPR014284">
    <property type="entry name" value="RNA_pol_sigma-70_dom"/>
</dbReference>
<name>A0ABR5APZ6_BACBA</name>
<evidence type="ECO:0000256" key="2">
    <source>
        <dbReference type="ARBA" id="ARBA00023082"/>
    </source>
</evidence>
<accession>A0ABR5APZ6</accession>
<dbReference type="PANTHER" id="PTHR30385">
    <property type="entry name" value="SIGMA FACTOR F FLAGELLAR"/>
    <property type="match status" value="1"/>
</dbReference>
<dbReference type="Proteomes" id="UP000031982">
    <property type="component" value="Unassembled WGS sequence"/>
</dbReference>
<keyword evidence="1" id="KW-0805">Transcription regulation</keyword>
<dbReference type="Pfam" id="PF04542">
    <property type="entry name" value="Sigma70_r2"/>
    <property type="match status" value="1"/>
</dbReference>
<dbReference type="NCBIfam" id="TIGR02937">
    <property type="entry name" value="sigma70-ECF"/>
    <property type="match status" value="1"/>
</dbReference>
<evidence type="ECO:0000256" key="4">
    <source>
        <dbReference type="ARBA" id="ARBA00023163"/>
    </source>
</evidence>
<keyword evidence="2" id="KW-0731">Sigma factor</keyword>
<evidence type="ECO:0000256" key="3">
    <source>
        <dbReference type="ARBA" id="ARBA00023125"/>
    </source>
</evidence>
<gene>
    <name evidence="6" type="ORF">SD77_3505</name>
</gene>
<evidence type="ECO:0000313" key="6">
    <source>
        <dbReference type="EMBL" id="KIL72364.1"/>
    </source>
</evidence>
<sequence>MKTIDGEQISVEQLYHKHLNFIRMMAYKYRIIGKQAGLDLDDLMSIGTEALVVCYGKFDESKGFKFLTYLGAAIRTRIMRECHKNQRLYIPNYIYDTIRLIKHNGDTDLTAAEIAEKYECSQQTAEGVERFLQAKYIKLEDRAAKRGDLLVHEVIGEREDDTVAEVNDFISQLPAHYQTVVTGRMKEKKYKEISSQNGIPRSQAFNILKKTGKLWTKYEEGLAII</sequence>
<reference evidence="6 7" key="1">
    <citation type="submission" date="2015-01" db="EMBL/GenBank/DDBJ databases">
        <title>Genome Assembly of Bacillus badius MTCC 1458.</title>
        <authorList>
            <person name="Verma A."/>
            <person name="Khatri I."/>
            <person name="Mual P."/>
            <person name="Subramanian S."/>
            <person name="Krishnamurthi S."/>
        </authorList>
    </citation>
    <scope>NUCLEOTIDE SEQUENCE [LARGE SCALE GENOMIC DNA]</scope>
    <source>
        <strain evidence="6 7">MTCC 1458</strain>
    </source>
</reference>
<dbReference type="Gene3D" id="1.10.1740.10">
    <property type="match status" value="1"/>
</dbReference>
<comment type="caution">
    <text evidence="6">The sequence shown here is derived from an EMBL/GenBank/DDBJ whole genome shotgun (WGS) entry which is preliminary data.</text>
</comment>
<feature type="domain" description="RNA polymerase sigma-70 region 2" evidence="5">
    <location>
        <begin position="14"/>
        <end position="87"/>
    </location>
</feature>
<dbReference type="InterPro" id="IPR007627">
    <property type="entry name" value="RNA_pol_sigma70_r2"/>
</dbReference>